<keyword evidence="3" id="KW-1185">Reference proteome</keyword>
<dbReference type="RefSeq" id="WP_248866647.1">
    <property type="nucleotide sequence ID" value="NZ_CP086322.1"/>
</dbReference>
<evidence type="ECO:0000256" key="1">
    <source>
        <dbReference type="SAM" id="MobiDB-lite"/>
    </source>
</evidence>
<dbReference type="EMBL" id="CP086322">
    <property type="protein sequence ID" value="UQA95734.1"/>
    <property type="molecule type" value="Genomic_DNA"/>
</dbReference>
<dbReference type="Proteomes" id="UP000830115">
    <property type="component" value="Chromosome"/>
</dbReference>
<protein>
    <submittedName>
        <fullName evidence="2">XRE family transcriptional regulator</fullName>
    </submittedName>
</protein>
<organism evidence="2 3">
    <name type="scientific">Streptomyces halobius</name>
    <dbReference type="NCBI Taxonomy" id="2879846"/>
    <lineage>
        <taxon>Bacteria</taxon>
        <taxon>Bacillati</taxon>
        <taxon>Actinomycetota</taxon>
        <taxon>Actinomycetes</taxon>
        <taxon>Kitasatosporales</taxon>
        <taxon>Streptomycetaceae</taxon>
        <taxon>Streptomyces</taxon>
    </lineage>
</organism>
<sequence length="104" mass="11179">MTKLYRKGNGQPLRDAMRANGVSGPELAERTKRLDSVGRGVSPATIGRLAGRGGTARDACRLATAWLVAEALDWPIHRLFGLGAPSVSTDTVERCESYGDEDSY</sequence>
<accession>A0ABY4MD84</accession>
<evidence type="ECO:0000313" key="2">
    <source>
        <dbReference type="EMBL" id="UQA95734.1"/>
    </source>
</evidence>
<reference evidence="2" key="1">
    <citation type="submission" date="2021-10" db="EMBL/GenBank/DDBJ databases">
        <title>Streptomyces nigrumlapis sp.nov.,an antimicrobial producing actinobacterium isolated from Black Gobi rocks.</title>
        <authorList>
            <person name="Wen Y."/>
            <person name="Zhang W."/>
            <person name="Liu X.G."/>
        </authorList>
    </citation>
    <scope>NUCLEOTIDE SEQUENCE</scope>
    <source>
        <strain evidence="2">ST13-2-2</strain>
    </source>
</reference>
<name>A0ABY4MD84_9ACTN</name>
<gene>
    <name evidence="2" type="ORF">K9S39_31160</name>
</gene>
<evidence type="ECO:0000313" key="3">
    <source>
        <dbReference type="Proteomes" id="UP000830115"/>
    </source>
</evidence>
<proteinExistence type="predicted"/>
<feature type="region of interest" description="Disordered" evidence="1">
    <location>
        <begin position="1"/>
        <end position="26"/>
    </location>
</feature>